<name>A0A6A6UX11_9PEZI</name>
<dbReference type="EMBL" id="MU004230">
    <property type="protein sequence ID" value="KAF2675524.1"/>
    <property type="molecule type" value="Genomic_DNA"/>
</dbReference>
<proteinExistence type="predicted"/>
<feature type="compositionally biased region" description="Low complexity" evidence="1">
    <location>
        <begin position="532"/>
        <end position="541"/>
    </location>
</feature>
<feature type="compositionally biased region" description="Low complexity" evidence="1">
    <location>
        <begin position="17"/>
        <end position="26"/>
    </location>
</feature>
<dbReference type="Proteomes" id="UP000799302">
    <property type="component" value="Unassembled WGS sequence"/>
</dbReference>
<feature type="compositionally biased region" description="Polar residues" evidence="1">
    <location>
        <begin position="297"/>
        <end position="307"/>
    </location>
</feature>
<evidence type="ECO:0000313" key="3">
    <source>
        <dbReference type="Proteomes" id="UP000799302"/>
    </source>
</evidence>
<sequence length="900" mass="97313">MGSPESPLPPLSVNNIQPPQVQPDPAAVDLAWTPSKAETLDTTRVTLSGHIPRAWERVPQPPVSEDSRFKKVWKAHNFPSQPSGSNSRRHTVQPQNRADLYDIPAIQSPQRALKKLRTGAPNDDLEAEESAVGIIGVLSSPTYVATKWEKRGTYLPRKRAQSLNPTSAHLADHTIDNSSLDDLNIAMMDANAIDLEDSRKNDLDDTLEDALVGEELIDQNDAEEVKKNTIADNYATTGTDPLSPTPRRDPEIQADHLVLTKDIDDATEVDKIMKATSKLEILAVSPQDPSKSRRKSMANNPGSSNVPDNVEFEGYSVPEDHVEGQQAHELLSSVDNSDLIDMSVAESCSAQPSHQSLISNQTRVEVSHESEDDSGNTSVLPEIDVDHKISETFVESLIQISAENKAVIIQQDSAEQHIASAAPLPLDHVNVNLVVTEDESKADMSPLRHISDDLFESSEENMEPSTQAHNEADQKQNLGAPSSPTPEAIEIDNAETPSPEEDVTATMTITSLQHLEEDKAFLQSFLDRTAASKANKPAPNAVDDNCTRRESVQNRRDSDAVRIALASPGRLPLENKGTNLFSPNKLLQSVTEDSTSLKKSPTKVVPEPEFVLPSVDDLFAEPAKPPSPRRSGRARTTRSASTTPNVSAPHMVAVRGNETMTLSLTKTENQLLVLETRRNTRKNKGPALSVPDRLVKWGADIAVIGKDGTTPEPKAVEAGQKGVRWSESMEFLNEATGQPEKEPLLFNEKAPEPIDPNNPVTAVVTPAKPSRVRVQTRSATNSVRRLRGLGAANGTPAKGVLASTLLPDEVAEQKQLAVAEATTNETPAPAPKPTKSIKTAATAAKAAKSRIPPPKKLNLTPSVKSVAVVIDEPVAPKPKARRASMLPVAGGAGVRKSRKT</sequence>
<feature type="region of interest" description="Disordered" evidence="1">
    <location>
        <begin position="283"/>
        <end position="312"/>
    </location>
</feature>
<feature type="region of interest" description="Disordered" evidence="1">
    <location>
        <begin position="618"/>
        <end position="645"/>
    </location>
</feature>
<feature type="compositionally biased region" description="Basic and acidic residues" evidence="1">
    <location>
        <begin position="545"/>
        <end position="558"/>
    </location>
</feature>
<gene>
    <name evidence="2" type="ORF">BT63DRAFT_436404</name>
</gene>
<protein>
    <submittedName>
        <fullName evidence="2">Uncharacterized protein</fullName>
    </submittedName>
</protein>
<evidence type="ECO:0000256" key="1">
    <source>
        <dbReference type="SAM" id="MobiDB-lite"/>
    </source>
</evidence>
<feature type="region of interest" description="Disordered" evidence="1">
    <location>
        <begin position="1"/>
        <end position="26"/>
    </location>
</feature>
<organism evidence="2 3">
    <name type="scientific">Microthyrium microscopicum</name>
    <dbReference type="NCBI Taxonomy" id="703497"/>
    <lineage>
        <taxon>Eukaryota</taxon>
        <taxon>Fungi</taxon>
        <taxon>Dikarya</taxon>
        <taxon>Ascomycota</taxon>
        <taxon>Pezizomycotina</taxon>
        <taxon>Dothideomycetes</taxon>
        <taxon>Dothideomycetes incertae sedis</taxon>
        <taxon>Microthyriales</taxon>
        <taxon>Microthyriaceae</taxon>
        <taxon>Microthyrium</taxon>
    </lineage>
</organism>
<feature type="region of interest" description="Disordered" evidence="1">
    <location>
        <begin position="457"/>
        <end position="502"/>
    </location>
</feature>
<dbReference type="OrthoDB" id="4207369at2759"/>
<feature type="region of interest" description="Disordered" evidence="1">
    <location>
        <begin position="532"/>
        <end position="558"/>
    </location>
</feature>
<feature type="compositionally biased region" description="Low complexity" evidence="1">
    <location>
        <begin position="821"/>
        <end position="846"/>
    </location>
</feature>
<feature type="compositionally biased region" description="Pro residues" evidence="1">
    <location>
        <begin position="1"/>
        <end position="10"/>
    </location>
</feature>
<accession>A0A6A6UX11</accession>
<keyword evidence="3" id="KW-1185">Reference proteome</keyword>
<feature type="region of interest" description="Disordered" evidence="1">
    <location>
        <begin position="875"/>
        <end position="900"/>
    </location>
</feature>
<feature type="compositionally biased region" description="Polar residues" evidence="1">
    <location>
        <begin position="463"/>
        <end position="482"/>
    </location>
</feature>
<evidence type="ECO:0000313" key="2">
    <source>
        <dbReference type="EMBL" id="KAF2675524.1"/>
    </source>
</evidence>
<feature type="compositionally biased region" description="Acidic residues" evidence="1">
    <location>
        <begin position="489"/>
        <end position="502"/>
    </location>
</feature>
<reference evidence="2" key="1">
    <citation type="journal article" date="2020" name="Stud. Mycol.">
        <title>101 Dothideomycetes genomes: a test case for predicting lifestyles and emergence of pathogens.</title>
        <authorList>
            <person name="Haridas S."/>
            <person name="Albert R."/>
            <person name="Binder M."/>
            <person name="Bloem J."/>
            <person name="Labutti K."/>
            <person name="Salamov A."/>
            <person name="Andreopoulos B."/>
            <person name="Baker S."/>
            <person name="Barry K."/>
            <person name="Bills G."/>
            <person name="Bluhm B."/>
            <person name="Cannon C."/>
            <person name="Castanera R."/>
            <person name="Culley D."/>
            <person name="Daum C."/>
            <person name="Ezra D."/>
            <person name="Gonzalez J."/>
            <person name="Henrissat B."/>
            <person name="Kuo A."/>
            <person name="Liang C."/>
            <person name="Lipzen A."/>
            <person name="Lutzoni F."/>
            <person name="Magnuson J."/>
            <person name="Mondo S."/>
            <person name="Nolan M."/>
            <person name="Ohm R."/>
            <person name="Pangilinan J."/>
            <person name="Park H.-J."/>
            <person name="Ramirez L."/>
            <person name="Alfaro M."/>
            <person name="Sun H."/>
            <person name="Tritt A."/>
            <person name="Yoshinaga Y."/>
            <person name="Zwiers L.-H."/>
            <person name="Turgeon B."/>
            <person name="Goodwin S."/>
            <person name="Spatafora J."/>
            <person name="Crous P."/>
            <person name="Grigoriev I."/>
        </authorList>
    </citation>
    <scope>NUCLEOTIDE SEQUENCE</scope>
    <source>
        <strain evidence="2">CBS 115976</strain>
    </source>
</reference>
<dbReference type="AlphaFoldDB" id="A0A6A6UX11"/>
<feature type="region of interest" description="Disordered" evidence="1">
    <location>
        <begin position="821"/>
        <end position="859"/>
    </location>
</feature>